<dbReference type="STRING" id="1220924.W2S329"/>
<keyword evidence="1" id="KW-0694">RNA-binding</keyword>
<dbReference type="eggNOG" id="KOG0118">
    <property type="taxonomic scope" value="Eukaryota"/>
</dbReference>
<gene>
    <name evidence="4" type="ORF">HMPREF1541_02158</name>
</gene>
<accession>W2S329</accession>
<dbReference type="SUPFAM" id="SSF54928">
    <property type="entry name" value="RNA-binding domain, RBD"/>
    <property type="match status" value="1"/>
</dbReference>
<evidence type="ECO:0000256" key="2">
    <source>
        <dbReference type="SAM" id="MobiDB-lite"/>
    </source>
</evidence>
<dbReference type="Proteomes" id="UP000030752">
    <property type="component" value="Unassembled WGS sequence"/>
</dbReference>
<evidence type="ECO:0000256" key="1">
    <source>
        <dbReference type="PROSITE-ProRule" id="PRU00176"/>
    </source>
</evidence>
<dbReference type="HOGENOM" id="CLU_043434_0_0_1"/>
<keyword evidence="5" id="KW-1185">Reference proteome</keyword>
<dbReference type="Gene3D" id="3.30.70.330">
    <property type="match status" value="2"/>
</dbReference>
<evidence type="ECO:0000259" key="3">
    <source>
        <dbReference type="PROSITE" id="PS50102"/>
    </source>
</evidence>
<organism evidence="4 5">
    <name type="scientific">Cyphellophora europaea (strain CBS 101466)</name>
    <name type="common">Phialophora europaea</name>
    <dbReference type="NCBI Taxonomy" id="1220924"/>
    <lineage>
        <taxon>Eukaryota</taxon>
        <taxon>Fungi</taxon>
        <taxon>Dikarya</taxon>
        <taxon>Ascomycota</taxon>
        <taxon>Pezizomycotina</taxon>
        <taxon>Eurotiomycetes</taxon>
        <taxon>Chaetothyriomycetidae</taxon>
        <taxon>Chaetothyriales</taxon>
        <taxon>Cyphellophoraceae</taxon>
        <taxon>Cyphellophora</taxon>
    </lineage>
</organism>
<dbReference type="GeneID" id="19969497"/>
<dbReference type="InterPro" id="IPR035979">
    <property type="entry name" value="RBD_domain_sf"/>
</dbReference>
<proteinExistence type="predicted"/>
<evidence type="ECO:0000313" key="5">
    <source>
        <dbReference type="Proteomes" id="UP000030752"/>
    </source>
</evidence>
<dbReference type="OrthoDB" id="2935572at2759"/>
<dbReference type="EMBL" id="KB822718">
    <property type="protein sequence ID" value="ETN43000.1"/>
    <property type="molecule type" value="Genomic_DNA"/>
</dbReference>
<dbReference type="InterPro" id="IPR000504">
    <property type="entry name" value="RRM_dom"/>
</dbReference>
<dbReference type="PROSITE" id="PS50102">
    <property type="entry name" value="RRM"/>
    <property type="match status" value="1"/>
</dbReference>
<dbReference type="GO" id="GO:0003723">
    <property type="term" value="F:RNA binding"/>
    <property type="evidence" value="ECO:0007669"/>
    <property type="project" value="UniProtKB-UniRule"/>
</dbReference>
<evidence type="ECO:0000313" key="4">
    <source>
        <dbReference type="EMBL" id="ETN43000.1"/>
    </source>
</evidence>
<dbReference type="InterPro" id="IPR012677">
    <property type="entry name" value="Nucleotide-bd_a/b_plait_sf"/>
</dbReference>
<sequence>MPTIKITEEHFSMLLRRAELHDDDAHVTINAAYHRVLLQASKEYEALRKALTVAGVSSENLETLIESQLDPDAFVSETTSPAKPGSELVVSPQKTRWTANAPVFVPNIGSPLNDGADGVKPIYGGPLTPPSFKFEEKDPPCEYETVANVANDRYEDEPEYCSNDHQDRSIMIRGLSPSTTLADITKVVRGGIILNMYIRERDRTAFISFVEPLAAEKFVMDCQRNDLYLKGKRLDVTWAERQHYIPGYIQRQVYNQGATRNIVIRFAKKKMTEQAIRDDLEHIHRLEVVSISNTENHIFISTNGIQWAITARHCMQSRLKYRGTRIEFFEDECDQVLQPVERKIHKKREDNNQRPATVLITNRYAPLSDEANGSTDEQEKEKATKCSVAARGVKEPA</sequence>
<dbReference type="RefSeq" id="XP_008714736.1">
    <property type="nucleotide sequence ID" value="XM_008716514.1"/>
</dbReference>
<feature type="region of interest" description="Disordered" evidence="2">
    <location>
        <begin position="362"/>
        <end position="397"/>
    </location>
</feature>
<dbReference type="VEuPathDB" id="FungiDB:HMPREF1541_02158"/>
<dbReference type="AlphaFoldDB" id="W2S329"/>
<dbReference type="InParanoid" id="W2S329"/>
<protein>
    <recommendedName>
        <fullName evidence="3">RRM domain-containing protein</fullName>
    </recommendedName>
</protein>
<dbReference type="CDD" id="cd12261">
    <property type="entry name" value="RRM1_3_MRN1"/>
    <property type="match status" value="1"/>
</dbReference>
<feature type="domain" description="RRM" evidence="3">
    <location>
        <begin position="168"/>
        <end position="241"/>
    </location>
</feature>
<name>W2S329_CYPE1</name>
<reference evidence="4 5" key="1">
    <citation type="submission" date="2013-03" db="EMBL/GenBank/DDBJ databases">
        <title>The Genome Sequence of Phialophora europaea CBS 101466.</title>
        <authorList>
            <consortium name="The Broad Institute Genomics Platform"/>
            <person name="Cuomo C."/>
            <person name="de Hoog S."/>
            <person name="Gorbushina A."/>
            <person name="Walker B."/>
            <person name="Young S.K."/>
            <person name="Zeng Q."/>
            <person name="Gargeya S."/>
            <person name="Fitzgerald M."/>
            <person name="Haas B."/>
            <person name="Abouelleil A."/>
            <person name="Allen A.W."/>
            <person name="Alvarado L."/>
            <person name="Arachchi H.M."/>
            <person name="Berlin A.M."/>
            <person name="Chapman S.B."/>
            <person name="Gainer-Dewar J."/>
            <person name="Goldberg J."/>
            <person name="Griggs A."/>
            <person name="Gujja S."/>
            <person name="Hansen M."/>
            <person name="Howarth C."/>
            <person name="Imamovic A."/>
            <person name="Ireland A."/>
            <person name="Larimer J."/>
            <person name="McCowan C."/>
            <person name="Murphy C."/>
            <person name="Pearson M."/>
            <person name="Poon T.W."/>
            <person name="Priest M."/>
            <person name="Roberts A."/>
            <person name="Saif S."/>
            <person name="Shea T."/>
            <person name="Sisk P."/>
            <person name="Sykes S."/>
            <person name="Wortman J."/>
            <person name="Nusbaum C."/>
            <person name="Birren B."/>
        </authorList>
    </citation>
    <scope>NUCLEOTIDE SEQUENCE [LARGE SCALE GENOMIC DNA]</scope>
    <source>
        <strain evidence="4 5">CBS 101466</strain>
    </source>
</reference>